<dbReference type="STRING" id="58343.AQJ46_28555"/>
<proteinExistence type="predicted"/>
<dbReference type="RefSeq" id="WP_059208286.1">
    <property type="nucleotide sequence ID" value="NZ_KQ948664.1"/>
</dbReference>
<keyword evidence="1" id="KW-0472">Membrane</keyword>
<name>A0A101S0D6_9ACTN</name>
<gene>
    <name evidence="2" type="ORF">AQJ46_28555</name>
</gene>
<keyword evidence="1" id="KW-0812">Transmembrane</keyword>
<reference evidence="2 3" key="1">
    <citation type="submission" date="2015-10" db="EMBL/GenBank/DDBJ databases">
        <title>Draft genome sequence of Streptomyces canus DSM 40017, type strain for the species Streptomyces canus.</title>
        <authorList>
            <person name="Ruckert C."/>
            <person name="Winkler A."/>
            <person name="Kalinowski J."/>
            <person name="Kampfer P."/>
            <person name="Glaeser S."/>
        </authorList>
    </citation>
    <scope>NUCLEOTIDE SEQUENCE [LARGE SCALE GENOMIC DNA]</scope>
    <source>
        <strain evidence="2 3">DSM 40017</strain>
    </source>
</reference>
<organism evidence="2 3">
    <name type="scientific">Streptomyces canus</name>
    <dbReference type="NCBI Taxonomy" id="58343"/>
    <lineage>
        <taxon>Bacteria</taxon>
        <taxon>Bacillati</taxon>
        <taxon>Actinomycetota</taxon>
        <taxon>Actinomycetes</taxon>
        <taxon>Kitasatosporales</taxon>
        <taxon>Streptomycetaceae</taxon>
        <taxon>Streptomyces</taxon>
        <taxon>Streptomyces aurantiacus group</taxon>
    </lineage>
</organism>
<accession>A0A101S0D6</accession>
<sequence>MLQAVRHGDYAPLAFYAVAVIFCLALALDAGKINSRIETRLKNGPQGATFRLVPTWLFRYYPIFGLALITVGLLIL</sequence>
<keyword evidence="1" id="KW-1133">Transmembrane helix</keyword>
<feature type="transmembrane region" description="Helical" evidence="1">
    <location>
        <begin position="52"/>
        <end position="75"/>
    </location>
</feature>
<evidence type="ECO:0000313" key="3">
    <source>
        <dbReference type="Proteomes" id="UP000053669"/>
    </source>
</evidence>
<dbReference type="EMBL" id="LMWU01000028">
    <property type="protein sequence ID" value="KUN65060.1"/>
    <property type="molecule type" value="Genomic_DNA"/>
</dbReference>
<dbReference type="AlphaFoldDB" id="A0A101S0D6"/>
<dbReference type="Proteomes" id="UP000053669">
    <property type="component" value="Unassembled WGS sequence"/>
</dbReference>
<evidence type="ECO:0000256" key="1">
    <source>
        <dbReference type="SAM" id="Phobius"/>
    </source>
</evidence>
<evidence type="ECO:0000313" key="2">
    <source>
        <dbReference type="EMBL" id="KUN65060.1"/>
    </source>
</evidence>
<protein>
    <submittedName>
        <fullName evidence="2">Uncharacterized protein</fullName>
    </submittedName>
</protein>
<feature type="transmembrane region" description="Helical" evidence="1">
    <location>
        <begin position="13"/>
        <end position="31"/>
    </location>
</feature>
<comment type="caution">
    <text evidence="2">The sequence shown here is derived from an EMBL/GenBank/DDBJ whole genome shotgun (WGS) entry which is preliminary data.</text>
</comment>